<keyword evidence="2" id="KW-1185">Reference proteome</keyword>
<dbReference type="AlphaFoldDB" id="A0A8J2SLG1"/>
<dbReference type="Proteomes" id="UP000789595">
    <property type="component" value="Unassembled WGS sequence"/>
</dbReference>
<name>A0A8J2SLG1_9STRA</name>
<sequence>MDAAPFAPRCAVVLRELAPEARRRYVTMLANRNVESRQDGDAWVANLRILAPGVDAPALAEKPAAKAKPPLRERLARAIKSDEGPPDVASINTLAYPRFASLIWRAVGTSPTAEVKPLPWLMRTAESIYDARYKRDAAALQKNVDVDRFPEFVIACLMRESGVDGIVEKKCWALLCSAEHHRIHNKEAEVFARFLAETWDADALLFYLRCRHEVMRSTKTTLGARWAPGEHAARQEVVVLSPSDVQRVARNVWREHSEELVDAVEAFRESSGRVEAAQFLDIAVGQYVRARDDVSPDVADLVEAEADALVSEVALAPEVVGEIRGEVVDFLRTATVGDDAATRLAEVRGEAAALVDALAAYAAEHAGLAGE</sequence>
<evidence type="ECO:0000313" key="2">
    <source>
        <dbReference type="Proteomes" id="UP000789595"/>
    </source>
</evidence>
<protein>
    <submittedName>
        <fullName evidence="1">Uncharacterized protein</fullName>
    </submittedName>
</protein>
<accession>A0A8J2SLG1</accession>
<organism evidence="1 2">
    <name type="scientific">Pelagomonas calceolata</name>
    <dbReference type="NCBI Taxonomy" id="35677"/>
    <lineage>
        <taxon>Eukaryota</taxon>
        <taxon>Sar</taxon>
        <taxon>Stramenopiles</taxon>
        <taxon>Ochrophyta</taxon>
        <taxon>Pelagophyceae</taxon>
        <taxon>Pelagomonadales</taxon>
        <taxon>Pelagomonadaceae</taxon>
        <taxon>Pelagomonas</taxon>
    </lineage>
</organism>
<evidence type="ECO:0000313" key="1">
    <source>
        <dbReference type="EMBL" id="CAH0373820.1"/>
    </source>
</evidence>
<gene>
    <name evidence="1" type="ORF">PECAL_4P10610</name>
</gene>
<dbReference type="EMBL" id="CAKKNE010000004">
    <property type="protein sequence ID" value="CAH0373820.1"/>
    <property type="molecule type" value="Genomic_DNA"/>
</dbReference>
<comment type="caution">
    <text evidence="1">The sequence shown here is derived from an EMBL/GenBank/DDBJ whole genome shotgun (WGS) entry which is preliminary data.</text>
</comment>
<proteinExistence type="predicted"/>
<reference evidence="1" key="1">
    <citation type="submission" date="2021-11" db="EMBL/GenBank/DDBJ databases">
        <authorList>
            <consortium name="Genoscope - CEA"/>
            <person name="William W."/>
        </authorList>
    </citation>
    <scope>NUCLEOTIDE SEQUENCE</scope>
</reference>